<protein>
    <submittedName>
        <fullName evidence="1">Uncharacterized protein</fullName>
    </submittedName>
</protein>
<accession>A0A0F9DBW6</accession>
<gene>
    <name evidence="1" type="ORF">LCGC14_2218090</name>
</gene>
<dbReference type="EMBL" id="LAZR01029583">
    <property type="protein sequence ID" value="KKL59164.1"/>
    <property type="molecule type" value="Genomic_DNA"/>
</dbReference>
<dbReference type="AlphaFoldDB" id="A0A0F9DBW6"/>
<reference evidence="1" key="1">
    <citation type="journal article" date="2015" name="Nature">
        <title>Complex archaea that bridge the gap between prokaryotes and eukaryotes.</title>
        <authorList>
            <person name="Spang A."/>
            <person name="Saw J.H."/>
            <person name="Jorgensen S.L."/>
            <person name="Zaremba-Niedzwiedzka K."/>
            <person name="Martijn J."/>
            <person name="Lind A.E."/>
            <person name="van Eijk R."/>
            <person name="Schleper C."/>
            <person name="Guy L."/>
            <person name="Ettema T.J."/>
        </authorList>
    </citation>
    <scope>NUCLEOTIDE SEQUENCE</scope>
</reference>
<sequence length="75" mass="8941">MKIKEYFGNANKDKKILQYTDNFFIKIFRRIFLGRVKFVCNNCNKEAGSKEELEKGKCMGVKNNKVYCWDCYPKI</sequence>
<organism evidence="1">
    <name type="scientific">marine sediment metagenome</name>
    <dbReference type="NCBI Taxonomy" id="412755"/>
    <lineage>
        <taxon>unclassified sequences</taxon>
        <taxon>metagenomes</taxon>
        <taxon>ecological metagenomes</taxon>
    </lineage>
</organism>
<evidence type="ECO:0000313" key="1">
    <source>
        <dbReference type="EMBL" id="KKL59164.1"/>
    </source>
</evidence>
<comment type="caution">
    <text evidence="1">The sequence shown here is derived from an EMBL/GenBank/DDBJ whole genome shotgun (WGS) entry which is preliminary data.</text>
</comment>
<name>A0A0F9DBW6_9ZZZZ</name>
<proteinExistence type="predicted"/>